<evidence type="ECO:0000256" key="1">
    <source>
        <dbReference type="SAM" id="MobiDB-lite"/>
    </source>
</evidence>
<comment type="caution">
    <text evidence="2">The sequence shown here is derived from an EMBL/GenBank/DDBJ whole genome shotgun (WGS) entry which is preliminary data.</text>
</comment>
<evidence type="ECO:0000313" key="3">
    <source>
        <dbReference type="Proteomes" id="UP000789595"/>
    </source>
</evidence>
<dbReference type="EMBL" id="CAKKNE010000006">
    <property type="protein sequence ID" value="CAH0379949.1"/>
    <property type="molecule type" value="Genomic_DNA"/>
</dbReference>
<sequence length="222" mass="24512">MSAMDARNAGGQDKIVSVLHAQLKRVHGRLARTEALLRDEREARRDAERQLRERDNGAAAPTRALVEEAVAKASKAAEERDRAVADATEGRQALRENELLKRGMSNLSSSFEQQEERLRLELEEMGLELRRARAYARRCRDVLRKTRAMCDELGEPEEFLGVDEDVSDDGGESPPAVGHPADDTTVFLSSAEEGRVELFDFDGEGDELEPSSPPRGASEPAG</sequence>
<evidence type="ECO:0000313" key="2">
    <source>
        <dbReference type="EMBL" id="CAH0379949.1"/>
    </source>
</evidence>
<name>A0A8J2T2W6_9STRA</name>
<feature type="compositionally biased region" description="Acidic residues" evidence="1">
    <location>
        <begin position="159"/>
        <end position="171"/>
    </location>
</feature>
<feature type="region of interest" description="Disordered" evidence="1">
    <location>
        <begin position="159"/>
        <end position="184"/>
    </location>
</feature>
<keyword evidence="3" id="KW-1185">Reference proteome</keyword>
<organism evidence="2 3">
    <name type="scientific">Pelagomonas calceolata</name>
    <dbReference type="NCBI Taxonomy" id="35677"/>
    <lineage>
        <taxon>Eukaryota</taxon>
        <taxon>Sar</taxon>
        <taxon>Stramenopiles</taxon>
        <taxon>Ochrophyta</taxon>
        <taxon>Pelagophyceae</taxon>
        <taxon>Pelagomonadales</taxon>
        <taxon>Pelagomonadaceae</taxon>
        <taxon>Pelagomonas</taxon>
    </lineage>
</organism>
<feature type="compositionally biased region" description="Acidic residues" evidence="1">
    <location>
        <begin position="199"/>
        <end position="209"/>
    </location>
</feature>
<gene>
    <name evidence="2" type="ORF">PECAL_6P15860</name>
</gene>
<feature type="region of interest" description="Disordered" evidence="1">
    <location>
        <begin position="38"/>
        <end position="63"/>
    </location>
</feature>
<dbReference type="Proteomes" id="UP000789595">
    <property type="component" value="Unassembled WGS sequence"/>
</dbReference>
<feature type="compositionally biased region" description="Basic and acidic residues" evidence="1">
    <location>
        <begin position="38"/>
        <end position="56"/>
    </location>
</feature>
<protein>
    <submittedName>
        <fullName evidence="2">Uncharacterized protein</fullName>
    </submittedName>
</protein>
<proteinExistence type="predicted"/>
<feature type="region of interest" description="Disordered" evidence="1">
    <location>
        <begin position="199"/>
        <end position="222"/>
    </location>
</feature>
<reference evidence="2" key="1">
    <citation type="submission" date="2021-11" db="EMBL/GenBank/DDBJ databases">
        <authorList>
            <consortium name="Genoscope - CEA"/>
            <person name="William W."/>
        </authorList>
    </citation>
    <scope>NUCLEOTIDE SEQUENCE</scope>
</reference>
<accession>A0A8J2T2W6</accession>
<dbReference type="AlphaFoldDB" id="A0A8J2T2W6"/>